<dbReference type="InterPro" id="IPR036388">
    <property type="entry name" value="WH-like_DNA-bd_sf"/>
</dbReference>
<sequence>MLDALGLDGVAEAVYRAMLTWPDEGVARLAARLGLDDAQVRCALDTLSELALLRPSVDNEGRLYAVSPEVGMEVILARQQAELAVQQQRIEASRAAAARLIAECADLRSPTSGSGVEQLVGLDRIRDRLKKLTRDVTSEVMTFAPGGAQTGDNMEAAKPLDAELLDRGVRIRTVYLDSVRNDVPSVAYVDWLAERGGEVRTVPALPVRMIVIDRTTAVIPVDNENTSHGAVVLTGMGVLSALCALFDTVWDSAIPLGNAKVRDARGLTGQEAEVLRLLGRGLTDDAIAHRLGVSGRTARRIAADLMDALGARSRFQAGMEATRHGWL</sequence>
<evidence type="ECO:0000313" key="3">
    <source>
        <dbReference type="Proteomes" id="UP001500466"/>
    </source>
</evidence>
<dbReference type="Pfam" id="PF00196">
    <property type="entry name" value="GerE"/>
    <property type="match status" value="1"/>
</dbReference>
<evidence type="ECO:0000259" key="1">
    <source>
        <dbReference type="PROSITE" id="PS50043"/>
    </source>
</evidence>
<evidence type="ECO:0000313" key="2">
    <source>
        <dbReference type="EMBL" id="GAA4997848.1"/>
    </source>
</evidence>
<name>A0ABP9IH26_9ACTN</name>
<reference evidence="3" key="1">
    <citation type="journal article" date="2019" name="Int. J. Syst. Evol. Microbiol.">
        <title>The Global Catalogue of Microorganisms (GCM) 10K type strain sequencing project: providing services to taxonomists for standard genome sequencing and annotation.</title>
        <authorList>
            <consortium name="The Broad Institute Genomics Platform"/>
            <consortium name="The Broad Institute Genome Sequencing Center for Infectious Disease"/>
            <person name="Wu L."/>
            <person name="Ma J."/>
        </authorList>
    </citation>
    <scope>NUCLEOTIDE SEQUENCE [LARGE SCALE GENOMIC DNA]</scope>
    <source>
        <strain evidence="3">JCM 17986</strain>
    </source>
</reference>
<gene>
    <name evidence="2" type="ORF">GCM10023205_84380</name>
</gene>
<dbReference type="InterPro" id="IPR051797">
    <property type="entry name" value="TrmB-like"/>
</dbReference>
<dbReference type="SUPFAM" id="SSF46894">
    <property type="entry name" value="C-terminal effector domain of the bipartite response regulators"/>
    <property type="match status" value="1"/>
</dbReference>
<proteinExistence type="predicted"/>
<dbReference type="Gene3D" id="1.10.10.10">
    <property type="entry name" value="Winged helix-like DNA-binding domain superfamily/Winged helix DNA-binding domain"/>
    <property type="match status" value="1"/>
</dbReference>
<feature type="domain" description="HTH luxR-type" evidence="1">
    <location>
        <begin position="260"/>
        <end position="325"/>
    </location>
</feature>
<dbReference type="CDD" id="cd06170">
    <property type="entry name" value="LuxR_C_like"/>
    <property type="match status" value="1"/>
</dbReference>
<keyword evidence="3" id="KW-1185">Reference proteome</keyword>
<protein>
    <submittedName>
        <fullName evidence="2">Helix-turn-helix domain-containing protein</fullName>
    </submittedName>
</protein>
<dbReference type="SMART" id="SM00421">
    <property type="entry name" value="HTH_LUXR"/>
    <property type="match status" value="1"/>
</dbReference>
<dbReference type="PROSITE" id="PS50043">
    <property type="entry name" value="HTH_LUXR_2"/>
    <property type="match status" value="1"/>
</dbReference>
<accession>A0ABP9IH26</accession>
<dbReference type="EMBL" id="BAABHS010000073">
    <property type="protein sequence ID" value="GAA4997848.1"/>
    <property type="molecule type" value="Genomic_DNA"/>
</dbReference>
<dbReference type="InterPro" id="IPR000792">
    <property type="entry name" value="Tscrpt_reg_LuxR_C"/>
</dbReference>
<dbReference type="PANTHER" id="PTHR34293:SF1">
    <property type="entry name" value="HTH-TYPE TRANSCRIPTIONAL REGULATOR TRMBL2"/>
    <property type="match status" value="1"/>
</dbReference>
<dbReference type="RefSeq" id="WP_345681212.1">
    <property type="nucleotide sequence ID" value="NZ_BAABHS010000073.1"/>
</dbReference>
<dbReference type="PRINTS" id="PR00038">
    <property type="entry name" value="HTHLUXR"/>
</dbReference>
<organism evidence="2 3">
    <name type="scientific">Yinghuangia aomiensis</name>
    <dbReference type="NCBI Taxonomy" id="676205"/>
    <lineage>
        <taxon>Bacteria</taxon>
        <taxon>Bacillati</taxon>
        <taxon>Actinomycetota</taxon>
        <taxon>Actinomycetes</taxon>
        <taxon>Kitasatosporales</taxon>
        <taxon>Streptomycetaceae</taxon>
        <taxon>Yinghuangia</taxon>
    </lineage>
</organism>
<dbReference type="PANTHER" id="PTHR34293">
    <property type="entry name" value="HTH-TYPE TRANSCRIPTIONAL REGULATOR TRMBL2"/>
    <property type="match status" value="1"/>
</dbReference>
<dbReference type="Proteomes" id="UP001500466">
    <property type="component" value="Unassembled WGS sequence"/>
</dbReference>
<dbReference type="InterPro" id="IPR016032">
    <property type="entry name" value="Sig_transdc_resp-reg_C-effctor"/>
</dbReference>
<comment type="caution">
    <text evidence="2">The sequence shown here is derived from an EMBL/GenBank/DDBJ whole genome shotgun (WGS) entry which is preliminary data.</text>
</comment>